<feature type="active site" evidence="10">
    <location>
        <position position="191"/>
    </location>
</feature>
<evidence type="ECO:0000256" key="7">
    <source>
        <dbReference type="ARBA" id="ARBA00022840"/>
    </source>
</evidence>
<evidence type="ECO:0000256" key="8">
    <source>
        <dbReference type="ARBA" id="ARBA00023229"/>
    </source>
</evidence>
<comment type="function">
    <text evidence="10">Catalyzes the phosphorylation of the position 2 hydroxy group of 4-diphosphocytidyl-2C-methyl-D-erythritol.</text>
</comment>
<dbReference type="NCBIfam" id="NF011202">
    <property type="entry name" value="PRK14608.1"/>
    <property type="match status" value="1"/>
</dbReference>
<gene>
    <name evidence="10" type="primary">ispE</name>
    <name evidence="14" type="ORF">EV668_1056</name>
</gene>
<dbReference type="Pfam" id="PF08544">
    <property type="entry name" value="GHMP_kinases_C"/>
    <property type="match status" value="1"/>
</dbReference>
<dbReference type="Proteomes" id="UP000295122">
    <property type="component" value="Unassembled WGS sequence"/>
</dbReference>
<comment type="catalytic activity">
    <reaction evidence="10">
        <text>4-CDP-2-C-methyl-D-erythritol + ATP = 4-CDP-2-C-methyl-D-erythritol 2-phosphate + ADP + H(+)</text>
        <dbReference type="Rhea" id="RHEA:18437"/>
        <dbReference type="ChEBI" id="CHEBI:15378"/>
        <dbReference type="ChEBI" id="CHEBI:30616"/>
        <dbReference type="ChEBI" id="CHEBI:57823"/>
        <dbReference type="ChEBI" id="CHEBI:57919"/>
        <dbReference type="ChEBI" id="CHEBI:456216"/>
        <dbReference type="EC" id="2.7.1.148"/>
    </reaction>
</comment>
<dbReference type="Gene3D" id="3.30.230.10">
    <property type="match status" value="1"/>
</dbReference>
<evidence type="ECO:0000313" key="15">
    <source>
        <dbReference type="Proteomes" id="UP000295122"/>
    </source>
</evidence>
<dbReference type="HAMAP" id="MF_00061">
    <property type="entry name" value="IspE"/>
    <property type="match status" value="1"/>
</dbReference>
<evidence type="ECO:0000256" key="1">
    <source>
        <dbReference type="ARBA" id="ARBA00009684"/>
    </source>
</evidence>
<feature type="compositionally biased region" description="Basic and acidic residues" evidence="11">
    <location>
        <begin position="17"/>
        <end position="27"/>
    </location>
</feature>
<comment type="pathway">
    <text evidence="10">Isoprenoid biosynthesis; isopentenyl diphosphate biosynthesis via DXP pathway; isopentenyl diphosphate from 1-deoxy-D-xylulose 5-phosphate: step 3/6.</text>
</comment>
<protein>
    <recommendedName>
        <fullName evidence="3 10">4-diphosphocytidyl-2-C-methyl-D-erythritol kinase</fullName>
        <shortName evidence="10">CMK</shortName>
        <ecNumber evidence="2 10">2.7.1.148</ecNumber>
    </recommendedName>
    <alternativeName>
        <fullName evidence="9 10">4-(cytidine-5'-diphospho)-2-C-methyl-D-erythritol kinase</fullName>
    </alternativeName>
</protein>
<dbReference type="Gene3D" id="3.30.70.890">
    <property type="entry name" value="GHMP kinase, C-terminal domain"/>
    <property type="match status" value="1"/>
</dbReference>
<sequence>MTGFVDGRPSDDAADLLSRRETGRGRGDGLPAPLRARFLAKPRFDLGEVGISDQGCLRTRAPAKVNLTLQVLGRRADGYHELESLVAFAGAADLLELRPGPDLGLTVEGPTAGAAGPTGDNLVLKAARGLAGRLPGLKLGTFHLTKRLPAAAGIGGGSSDAAGALRLLARLNGLPADHPAVIEAARETGADVPVCLDPRARMMRGAGEEVGSALSLLPLAALLINPGVAVPTGAVFQRLGLAPGDAMPEREPRRVRHDQGPTTDAILATIRSLSNDLEAPALALAPVIGVALDRLRGADGCRLARMSGSGATVFGLFDDCHAAARAASAVRAEQPRWWVKPTLLR</sequence>
<feature type="domain" description="GHMP kinase N-terminal" evidence="12">
    <location>
        <begin position="121"/>
        <end position="196"/>
    </location>
</feature>
<evidence type="ECO:0000256" key="11">
    <source>
        <dbReference type="SAM" id="MobiDB-lite"/>
    </source>
</evidence>
<dbReference type="InterPro" id="IPR004424">
    <property type="entry name" value="IspE"/>
</dbReference>
<dbReference type="GO" id="GO:0005524">
    <property type="term" value="F:ATP binding"/>
    <property type="evidence" value="ECO:0007669"/>
    <property type="project" value="UniProtKB-UniRule"/>
</dbReference>
<dbReference type="GO" id="GO:0019288">
    <property type="term" value="P:isopentenyl diphosphate biosynthetic process, methylerythritol 4-phosphate pathway"/>
    <property type="evidence" value="ECO:0007669"/>
    <property type="project" value="UniProtKB-UniRule"/>
</dbReference>
<dbReference type="SUPFAM" id="SSF55060">
    <property type="entry name" value="GHMP Kinase, C-terminal domain"/>
    <property type="match status" value="1"/>
</dbReference>
<dbReference type="PANTHER" id="PTHR43527:SF2">
    <property type="entry name" value="4-DIPHOSPHOCYTIDYL-2-C-METHYL-D-ERYTHRITOL KINASE, CHLOROPLASTIC"/>
    <property type="match status" value="1"/>
</dbReference>
<evidence type="ECO:0000259" key="13">
    <source>
        <dbReference type="Pfam" id="PF08544"/>
    </source>
</evidence>
<evidence type="ECO:0000256" key="4">
    <source>
        <dbReference type="ARBA" id="ARBA00022679"/>
    </source>
</evidence>
<dbReference type="InterPro" id="IPR020568">
    <property type="entry name" value="Ribosomal_Su5_D2-typ_SF"/>
</dbReference>
<comment type="similarity">
    <text evidence="1 10">Belongs to the GHMP kinase family. IspE subfamily.</text>
</comment>
<dbReference type="OrthoDB" id="9809438at2"/>
<evidence type="ECO:0000256" key="6">
    <source>
        <dbReference type="ARBA" id="ARBA00022777"/>
    </source>
</evidence>
<reference evidence="14 15" key="1">
    <citation type="submission" date="2019-03" db="EMBL/GenBank/DDBJ databases">
        <title>Genomic Encyclopedia of Type Strains, Phase IV (KMG-IV): sequencing the most valuable type-strain genomes for metagenomic binning, comparative biology and taxonomic classification.</title>
        <authorList>
            <person name="Goeker M."/>
        </authorList>
    </citation>
    <scope>NUCLEOTIDE SEQUENCE [LARGE SCALE GENOMIC DNA]</scope>
    <source>
        <strain evidence="14 15">DSM 25903</strain>
    </source>
</reference>
<dbReference type="SUPFAM" id="SSF54211">
    <property type="entry name" value="Ribosomal protein S5 domain 2-like"/>
    <property type="match status" value="1"/>
</dbReference>
<evidence type="ECO:0000256" key="9">
    <source>
        <dbReference type="ARBA" id="ARBA00032554"/>
    </source>
</evidence>
<feature type="region of interest" description="Disordered" evidence="11">
    <location>
        <begin position="1"/>
        <end position="32"/>
    </location>
</feature>
<accession>A0A4V3DYT1</accession>
<feature type="domain" description="GHMP kinase C-terminal" evidence="13">
    <location>
        <begin position="275"/>
        <end position="333"/>
    </location>
</feature>
<dbReference type="InterPro" id="IPR006204">
    <property type="entry name" value="GHMP_kinase_N_dom"/>
</dbReference>
<dbReference type="RefSeq" id="WP_133768758.1">
    <property type="nucleotide sequence ID" value="NZ_SNZR01000011.1"/>
</dbReference>
<evidence type="ECO:0000313" key="14">
    <source>
        <dbReference type="EMBL" id="TDR93789.1"/>
    </source>
</evidence>
<dbReference type="PANTHER" id="PTHR43527">
    <property type="entry name" value="4-DIPHOSPHOCYTIDYL-2-C-METHYL-D-ERYTHRITOL KINASE, CHLOROPLASTIC"/>
    <property type="match status" value="1"/>
</dbReference>
<dbReference type="EMBL" id="SNZR01000011">
    <property type="protein sequence ID" value="TDR93789.1"/>
    <property type="molecule type" value="Genomic_DNA"/>
</dbReference>
<evidence type="ECO:0000259" key="12">
    <source>
        <dbReference type="Pfam" id="PF00288"/>
    </source>
</evidence>
<dbReference type="EC" id="2.7.1.148" evidence="2 10"/>
<comment type="caution">
    <text evidence="14">The sequence shown here is derived from an EMBL/GenBank/DDBJ whole genome shotgun (WGS) entry which is preliminary data.</text>
</comment>
<dbReference type="InterPro" id="IPR036554">
    <property type="entry name" value="GHMP_kinase_C_sf"/>
</dbReference>
<dbReference type="GO" id="GO:0050515">
    <property type="term" value="F:4-(cytidine 5'-diphospho)-2-C-methyl-D-erythritol kinase activity"/>
    <property type="evidence" value="ECO:0007669"/>
    <property type="project" value="UniProtKB-UniRule"/>
</dbReference>
<dbReference type="GO" id="GO:0016114">
    <property type="term" value="P:terpenoid biosynthetic process"/>
    <property type="evidence" value="ECO:0007669"/>
    <property type="project" value="InterPro"/>
</dbReference>
<keyword evidence="5 10" id="KW-0547">Nucleotide-binding</keyword>
<keyword evidence="15" id="KW-1185">Reference proteome</keyword>
<organism evidence="14 15">
    <name type="scientific">Enterovirga rhinocerotis</name>
    <dbReference type="NCBI Taxonomy" id="1339210"/>
    <lineage>
        <taxon>Bacteria</taxon>
        <taxon>Pseudomonadati</taxon>
        <taxon>Pseudomonadota</taxon>
        <taxon>Alphaproteobacteria</taxon>
        <taxon>Hyphomicrobiales</taxon>
        <taxon>Methylobacteriaceae</taxon>
        <taxon>Enterovirga</taxon>
    </lineage>
</organism>
<evidence type="ECO:0000256" key="2">
    <source>
        <dbReference type="ARBA" id="ARBA00012052"/>
    </source>
</evidence>
<keyword evidence="8 10" id="KW-0414">Isoprene biosynthesis</keyword>
<feature type="active site" evidence="10">
    <location>
        <position position="64"/>
    </location>
</feature>
<evidence type="ECO:0000256" key="5">
    <source>
        <dbReference type="ARBA" id="ARBA00022741"/>
    </source>
</evidence>
<dbReference type="InterPro" id="IPR013750">
    <property type="entry name" value="GHMP_kinase_C_dom"/>
</dbReference>
<dbReference type="UniPathway" id="UPA00056">
    <property type="reaction ID" value="UER00094"/>
</dbReference>
<dbReference type="AlphaFoldDB" id="A0A4V3DYT1"/>
<evidence type="ECO:0000256" key="10">
    <source>
        <dbReference type="HAMAP-Rule" id="MF_00061"/>
    </source>
</evidence>
<keyword evidence="7 10" id="KW-0067">ATP-binding</keyword>
<dbReference type="Pfam" id="PF00288">
    <property type="entry name" value="GHMP_kinases_N"/>
    <property type="match status" value="1"/>
</dbReference>
<dbReference type="InterPro" id="IPR014721">
    <property type="entry name" value="Ribsml_uS5_D2-typ_fold_subgr"/>
</dbReference>
<dbReference type="PIRSF" id="PIRSF010376">
    <property type="entry name" value="IspE"/>
    <property type="match status" value="1"/>
</dbReference>
<evidence type="ECO:0000256" key="3">
    <source>
        <dbReference type="ARBA" id="ARBA00017473"/>
    </source>
</evidence>
<keyword evidence="6 10" id="KW-0418">Kinase</keyword>
<keyword evidence="4 10" id="KW-0808">Transferase</keyword>
<name>A0A4V3DYT1_9HYPH</name>
<proteinExistence type="inferred from homology"/>
<feature type="binding site" evidence="10">
    <location>
        <begin position="149"/>
        <end position="159"/>
    </location>
    <ligand>
        <name>ATP</name>
        <dbReference type="ChEBI" id="CHEBI:30616"/>
    </ligand>
</feature>